<evidence type="ECO:0000256" key="5">
    <source>
        <dbReference type="ARBA" id="ARBA00022670"/>
    </source>
</evidence>
<protein>
    <recommendedName>
        <fullName evidence="15">Lysosomal Pro-X carboxypeptidase</fullName>
        <ecNumber evidence="14">3.4.16.2</ecNumber>
    </recommendedName>
    <alternativeName>
        <fullName evidence="17">Proline carboxypeptidase</fullName>
    </alternativeName>
    <alternativeName>
        <fullName evidence="16">Prolylcarboxypeptidase</fullName>
    </alternativeName>
</protein>
<keyword evidence="20" id="KW-1185">Reference proteome</keyword>
<evidence type="ECO:0000256" key="17">
    <source>
        <dbReference type="ARBA" id="ARBA00076608"/>
    </source>
</evidence>
<dbReference type="InterPro" id="IPR008758">
    <property type="entry name" value="Peptidase_S28"/>
</dbReference>
<dbReference type="GO" id="GO:0006508">
    <property type="term" value="P:proteolysis"/>
    <property type="evidence" value="ECO:0007669"/>
    <property type="project" value="UniProtKB-KW"/>
</dbReference>
<evidence type="ECO:0000256" key="2">
    <source>
        <dbReference type="ARBA" id="ARBA00011079"/>
    </source>
</evidence>
<evidence type="ECO:0000256" key="18">
    <source>
        <dbReference type="SAM" id="SignalP"/>
    </source>
</evidence>
<dbReference type="Proteomes" id="UP001152888">
    <property type="component" value="Unassembled WGS sequence"/>
</dbReference>
<keyword evidence="9" id="KW-1015">Disulfide bond</keyword>
<dbReference type="GO" id="GO:0005764">
    <property type="term" value="C:lysosome"/>
    <property type="evidence" value="ECO:0007669"/>
    <property type="project" value="UniProtKB-SubCell"/>
</dbReference>
<keyword evidence="11" id="KW-0458">Lysosome</keyword>
<keyword evidence="6 18" id="KW-0732">Signal</keyword>
<reference evidence="19" key="1">
    <citation type="submission" date="2022-03" db="EMBL/GenBank/DDBJ databases">
        <authorList>
            <person name="Sayadi A."/>
        </authorList>
    </citation>
    <scope>NUCLEOTIDE SEQUENCE</scope>
</reference>
<evidence type="ECO:0000256" key="10">
    <source>
        <dbReference type="ARBA" id="ARBA00023180"/>
    </source>
</evidence>
<keyword evidence="5" id="KW-0645">Protease</keyword>
<dbReference type="EC" id="3.4.16.2" evidence="14"/>
<evidence type="ECO:0000256" key="14">
    <source>
        <dbReference type="ARBA" id="ARBA00066456"/>
    </source>
</evidence>
<keyword evidence="7" id="KW-0378">Hydrolase</keyword>
<feature type="signal peptide" evidence="18">
    <location>
        <begin position="1"/>
        <end position="17"/>
    </location>
</feature>
<comment type="function">
    <text evidence="13">Cleaves C-terminal amino acids linked to proline in peptides such as angiotensin II, III and des-Arg9-bradykinin. This cleavage occurs at acidic pH, but enzymatic activity is retained with some substrates at neutral pH.</text>
</comment>
<dbReference type="PANTHER" id="PTHR11010:SF38">
    <property type="entry name" value="LYSOSOMAL PRO-X CARBOXYPEPTIDASE"/>
    <property type="match status" value="1"/>
</dbReference>
<dbReference type="Gene3D" id="1.20.120.980">
    <property type="entry name" value="Serine carboxypeptidase S28, SKS domain"/>
    <property type="match status" value="1"/>
</dbReference>
<dbReference type="InterPro" id="IPR042269">
    <property type="entry name" value="Ser_carbopepase_S28_SKS"/>
</dbReference>
<evidence type="ECO:0000256" key="11">
    <source>
        <dbReference type="ARBA" id="ARBA00023228"/>
    </source>
</evidence>
<evidence type="ECO:0000256" key="8">
    <source>
        <dbReference type="ARBA" id="ARBA00023145"/>
    </source>
</evidence>
<name>A0A9P0KCJ7_ACAOB</name>
<dbReference type="AlphaFoldDB" id="A0A9P0KCJ7"/>
<evidence type="ECO:0000256" key="16">
    <source>
        <dbReference type="ARBA" id="ARBA00076475"/>
    </source>
</evidence>
<feature type="chain" id="PRO_5040448663" description="Lysosomal Pro-X carboxypeptidase" evidence="18">
    <location>
        <begin position="18"/>
        <end position="479"/>
    </location>
</feature>
<dbReference type="Gene3D" id="3.40.50.1820">
    <property type="entry name" value="alpha/beta hydrolase"/>
    <property type="match status" value="1"/>
</dbReference>
<dbReference type="Pfam" id="PF05577">
    <property type="entry name" value="Peptidase_S28"/>
    <property type="match status" value="1"/>
</dbReference>
<comment type="subunit">
    <text evidence="3">Homodimer.</text>
</comment>
<evidence type="ECO:0000256" key="6">
    <source>
        <dbReference type="ARBA" id="ARBA00022729"/>
    </source>
</evidence>
<evidence type="ECO:0000256" key="9">
    <source>
        <dbReference type="ARBA" id="ARBA00023157"/>
    </source>
</evidence>
<dbReference type="PANTHER" id="PTHR11010">
    <property type="entry name" value="PROTEASE S28 PRO-X CARBOXYPEPTIDASE-RELATED"/>
    <property type="match status" value="1"/>
</dbReference>
<keyword evidence="4" id="KW-0121">Carboxypeptidase</keyword>
<evidence type="ECO:0000256" key="12">
    <source>
        <dbReference type="ARBA" id="ARBA00052013"/>
    </source>
</evidence>
<comment type="similarity">
    <text evidence="2">Belongs to the peptidase S28 family.</text>
</comment>
<evidence type="ECO:0000256" key="15">
    <source>
        <dbReference type="ARBA" id="ARBA00073691"/>
    </source>
</evidence>
<dbReference type="FunFam" id="1.20.120.980:FF:000002">
    <property type="entry name" value="lysosomal Pro-X carboxypeptidase"/>
    <property type="match status" value="1"/>
</dbReference>
<dbReference type="SUPFAM" id="SSF53474">
    <property type="entry name" value="alpha/beta-Hydrolases"/>
    <property type="match status" value="1"/>
</dbReference>
<keyword evidence="8" id="KW-0865">Zymogen</keyword>
<evidence type="ECO:0000256" key="7">
    <source>
        <dbReference type="ARBA" id="ARBA00022801"/>
    </source>
</evidence>
<dbReference type="InterPro" id="IPR029058">
    <property type="entry name" value="AB_hydrolase_fold"/>
</dbReference>
<sequence length="479" mass="53969">MKAIILWIAIITCGVRADQYYYTKKYIDVPLDHYSYTSNLTFKLKYLVNDTYHTDRGPIFFYTGNEGPIDTFAQNSGFINDISPDFNALIVFAEHRYYGESLPFGNKSFSSPQYLGYLSSEQALADFVYLINELQKTYSPSGTKGKLPVIAFGGSYGGMLSAWLRMKYPASIVGAIASSAPIWQFQDLVPCDNFYRITTTVYNVVGGSTCVDNIARSWKDIKRLARNDTGKANITKILSLCKPLKTDGDITDLISYLSEIYINLAMVNYPYPTNFLAPLPAHPIREFCSRLNKPYKNDVEMLSMIGSAIGVYTNFTGTTKCNDIGDPDGPIDADGWNFQSCTEMIMPMCSKDNDMFENYSWDFKTYSDTCFKNYQVRPRSEEIPILKYGGKDIKSASNIVFSNGLMDPWSGGGVLSNVSSTVVVIIIPDGAHHIDLRGHNNLDPDTVKIARQFHVRHIQKWLYAYKLDNSMNRPTVWSV</sequence>
<evidence type="ECO:0000256" key="3">
    <source>
        <dbReference type="ARBA" id="ARBA00011738"/>
    </source>
</evidence>
<gene>
    <name evidence="19" type="ORF">ACAOBT_LOCUS8670</name>
</gene>
<dbReference type="GO" id="GO:0004185">
    <property type="term" value="F:serine-type carboxypeptidase activity"/>
    <property type="evidence" value="ECO:0007669"/>
    <property type="project" value="UniProtKB-EC"/>
</dbReference>
<evidence type="ECO:0000256" key="13">
    <source>
        <dbReference type="ARBA" id="ARBA00059701"/>
    </source>
</evidence>
<evidence type="ECO:0000313" key="19">
    <source>
        <dbReference type="EMBL" id="CAH1969983.1"/>
    </source>
</evidence>
<keyword evidence="10" id="KW-0325">Glycoprotein</keyword>
<evidence type="ECO:0000256" key="4">
    <source>
        <dbReference type="ARBA" id="ARBA00022645"/>
    </source>
</evidence>
<comment type="catalytic activity">
    <reaction evidence="12">
        <text>Cleavage of a -Pro-|-Xaa bond to release a C-terminal amino acid.</text>
        <dbReference type="EC" id="3.4.16.2"/>
    </reaction>
</comment>
<organism evidence="19 20">
    <name type="scientific">Acanthoscelides obtectus</name>
    <name type="common">Bean weevil</name>
    <name type="synonym">Bruchus obtectus</name>
    <dbReference type="NCBI Taxonomy" id="200917"/>
    <lineage>
        <taxon>Eukaryota</taxon>
        <taxon>Metazoa</taxon>
        <taxon>Ecdysozoa</taxon>
        <taxon>Arthropoda</taxon>
        <taxon>Hexapoda</taxon>
        <taxon>Insecta</taxon>
        <taxon>Pterygota</taxon>
        <taxon>Neoptera</taxon>
        <taxon>Endopterygota</taxon>
        <taxon>Coleoptera</taxon>
        <taxon>Polyphaga</taxon>
        <taxon>Cucujiformia</taxon>
        <taxon>Chrysomeloidea</taxon>
        <taxon>Chrysomelidae</taxon>
        <taxon>Bruchinae</taxon>
        <taxon>Bruchini</taxon>
        <taxon>Acanthoscelides</taxon>
    </lineage>
</organism>
<proteinExistence type="inferred from homology"/>
<dbReference type="GO" id="GO:0008239">
    <property type="term" value="F:dipeptidyl-peptidase activity"/>
    <property type="evidence" value="ECO:0007669"/>
    <property type="project" value="TreeGrafter"/>
</dbReference>
<accession>A0A9P0KCJ7</accession>
<evidence type="ECO:0000313" key="20">
    <source>
        <dbReference type="Proteomes" id="UP001152888"/>
    </source>
</evidence>
<comment type="caution">
    <text evidence="19">The sequence shown here is derived from an EMBL/GenBank/DDBJ whole genome shotgun (WGS) entry which is preliminary data.</text>
</comment>
<comment type="subcellular location">
    <subcellularLocation>
        <location evidence="1">Lysosome</location>
    </subcellularLocation>
</comment>
<dbReference type="EMBL" id="CAKOFQ010006768">
    <property type="protein sequence ID" value="CAH1969983.1"/>
    <property type="molecule type" value="Genomic_DNA"/>
</dbReference>
<evidence type="ECO:0000256" key="1">
    <source>
        <dbReference type="ARBA" id="ARBA00004371"/>
    </source>
</evidence>
<dbReference type="OrthoDB" id="2130629at2759"/>